<dbReference type="PANTHER" id="PTHR36933">
    <property type="entry name" value="SLL0788 PROTEIN"/>
    <property type="match status" value="1"/>
</dbReference>
<reference evidence="3" key="1">
    <citation type="submission" date="2022-08" db="EMBL/GenBank/DDBJ databases">
        <authorList>
            <person name="Li F."/>
        </authorList>
    </citation>
    <scope>NUCLEOTIDE SEQUENCE</scope>
    <source>
        <strain evidence="3">MQZ15Z-1</strain>
    </source>
</reference>
<comment type="caution">
    <text evidence="3">The sequence shown here is derived from an EMBL/GenBank/DDBJ whole genome shotgun (WGS) entry which is preliminary data.</text>
</comment>
<evidence type="ECO:0000313" key="3">
    <source>
        <dbReference type="EMBL" id="MCS0496398.1"/>
    </source>
</evidence>
<dbReference type="Pfam" id="PF03713">
    <property type="entry name" value="DUF305"/>
    <property type="match status" value="1"/>
</dbReference>
<dbReference type="Proteomes" id="UP001151088">
    <property type="component" value="Unassembled WGS sequence"/>
</dbReference>
<feature type="chain" id="PRO_5040925121" evidence="1">
    <location>
        <begin position="24"/>
        <end position="150"/>
    </location>
</feature>
<sequence>MRTLITAALGAAAILALPTLAAAQSSPMPMDPGTMKQGTMEPGTMEPGAMGHGAMGHDMSMPGGVASGSTRAFEEANERMHHDMGIEYSGNADVDFVRGMIPHHMGAVEMARVELQFGKDPELRKLAEDIIAAQEKEIAFMKGWLAGNAK</sequence>
<dbReference type="RefSeq" id="WP_258733552.1">
    <property type="nucleotide sequence ID" value="NZ_JANTHZ010000006.1"/>
</dbReference>
<feature type="signal peptide" evidence="1">
    <location>
        <begin position="1"/>
        <end position="23"/>
    </location>
</feature>
<dbReference type="AlphaFoldDB" id="A0A9X2PHQ7"/>
<dbReference type="Gene3D" id="1.20.1260.10">
    <property type="match status" value="1"/>
</dbReference>
<keyword evidence="1" id="KW-0732">Signal</keyword>
<proteinExistence type="predicted"/>
<evidence type="ECO:0000313" key="4">
    <source>
        <dbReference type="Proteomes" id="UP001151088"/>
    </source>
</evidence>
<organism evidence="3 4">
    <name type="scientific">Ancylobacter mangrovi</name>
    <dbReference type="NCBI Taxonomy" id="2972472"/>
    <lineage>
        <taxon>Bacteria</taxon>
        <taxon>Pseudomonadati</taxon>
        <taxon>Pseudomonadota</taxon>
        <taxon>Alphaproteobacteria</taxon>
        <taxon>Hyphomicrobiales</taxon>
        <taxon>Xanthobacteraceae</taxon>
        <taxon>Ancylobacter</taxon>
    </lineage>
</organism>
<protein>
    <submittedName>
        <fullName evidence="3">DUF305 domain-containing protein</fullName>
    </submittedName>
</protein>
<evidence type="ECO:0000256" key="1">
    <source>
        <dbReference type="SAM" id="SignalP"/>
    </source>
</evidence>
<feature type="domain" description="DUF305" evidence="2">
    <location>
        <begin position="42"/>
        <end position="145"/>
    </location>
</feature>
<gene>
    <name evidence="3" type="ORF">NVS89_14935</name>
</gene>
<dbReference type="InterPro" id="IPR012347">
    <property type="entry name" value="Ferritin-like"/>
</dbReference>
<dbReference type="PANTHER" id="PTHR36933:SF1">
    <property type="entry name" value="SLL0788 PROTEIN"/>
    <property type="match status" value="1"/>
</dbReference>
<evidence type="ECO:0000259" key="2">
    <source>
        <dbReference type="Pfam" id="PF03713"/>
    </source>
</evidence>
<name>A0A9X2PHQ7_9HYPH</name>
<dbReference type="EMBL" id="JANTHZ010000006">
    <property type="protein sequence ID" value="MCS0496398.1"/>
    <property type="molecule type" value="Genomic_DNA"/>
</dbReference>
<keyword evidence="4" id="KW-1185">Reference proteome</keyword>
<accession>A0A9X2PHQ7</accession>
<dbReference type="InterPro" id="IPR005183">
    <property type="entry name" value="DUF305_CopM-like"/>
</dbReference>